<dbReference type="Gene3D" id="1.25.10.10">
    <property type="entry name" value="Leucine-rich Repeat Variant"/>
    <property type="match status" value="1"/>
</dbReference>
<evidence type="ECO:0000256" key="1">
    <source>
        <dbReference type="SAM" id="MobiDB-lite"/>
    </source>
</evidence>
<name>A0A2U1MSU3_ARTAN</name>
<dbReference type="STRING" id="35608.A0A2U1MSU3"/>
<sequence length="221" mass="25442">MKVFVKRTHFEIDVKPKDMVGHAGTLDPMATGLLIFRLFPLFTKFFPQEPETEICASMLDAINECVQGKDRTSEEKRIAICVFDDVAEHCGDATFKYYETFQLCWKHEMIQAQTSPRLLFIGVVLWAEFGGVYNYTPCLSDNKDHASQEHKKVLCMVIVQSTCPYFHLDMWHPKRRSRIKTVAGGESKTTKKKDKSSKDTKEQHVTNRPMSGAHHRKLLDQ</sequence>
<dbReference type="InterPro" id="IPR011989">
    <property type="entry name" value="ARM-like"/>
</dbReference>
<keyword evidence="3" id="KW-1185">Reference proteome</keyword>
<dbReference type="EMBL" id="PKPP01004454">
    <property type="protein sequence ID" value="PWA64284.1"/>
    <property type="molecule type" value="Genomic_DNA"/>
</dbReference>
<evidence type="ECO:0000313" key="3">
    <source>
        <dbReference type="Proteomes" id="UP000245207"/>
    </source>
</evidence>
<evidence type="ECO:0000313" key="2">
    <source>
        <dbReference type="EMBL" id="PWA64284.1"/>
    </source>
</evidence>
<accession>A0A2U1MSU3</accession>
<proteinExistence type="predicted"/>
<reference evidence="2 3" key="1">
    <citation type="journal article" date="2018" name="Mol. Plant">
        <title>The genome of Artemisia annua provides insight into the evolution of Asteraceae family and artemisinin biosynthesis.</title>
        <authorList>
            <person name="Shen Q."/>
            <person name="Zhang L."/>
            <person name="Liao Z."/>
            <person name="Wang S."/>
            <person name="Yan T."/>
            <person name="Shi P."/>
            <person name="Liu M."/>
            <person name="Fu X."/>
            <person name="Pan Q."/>
            <person name="Wang Y."/>
            <person name="Lv Z."/>
            <person name="Lu X."/>
            <person name="Zhang F."/>
            <person name="Jiang W."/>
            <person name="Ma Y."/>
            <person name="Chen M."/>
            <person name="Hao X."/>
            <person name="Li L."/>
            <person name="Tang Y."/>
            <person name="Lv G."/>
            <person name="Zhou Y."/>
            <person name="Sun X."/>
            <person name="Brodelius P.E."/>
            <person name="Rose J.K.C."/>
            <person name="Tang K."/>
        </authorList>
    </citation>
    <scope>NUCLEOTIDE SEQUENCE [LARGE SCALE GENOMIC DNA]</scope>
    <source>
        <strain evidence="3">cv. Huhao1</strain>
        <tissue evidence="2">Leaf</tissue>
    </source>
</reference>
<dbReference type="OrthoDB" id="904351at2759"/>
<dbReference type="Proteomes" id="UP000245207">
    <property type="component" value="Unassembled WGS sequence"/>
</dbReference>
<comment type="caution">
    <text evidence="2">The sequence shown here is derived from an EMBL/GenBank/DDBJ whole genome shotgun (WGS) entry which is preliminary data.</text>
</comment>
<gene>
    <name evidence="2" type="ORF">CTI12_AA345710</name>
</gene>
<organism evidence="2 3">
    <name type="scientific">Artemisia annua</name>
    <name type="common">Sweet wormwood</name>
    <dbReference type="NCBI Taxonomy" id="35608"/>
    <lineage>
        <taxon>Eukaryota</taxon>
        <taxon>Viridiplantae</taxon>
        <taxon>Streptophyta</taxon>
        <taxon>Embryophyta</taxon>
        <taxon>Tracheophyta</taxon>
        <taxon>Spermatophyta</taxon>
        <taxon>Magnoliopsida</taxon>
        <taxon>eudicotyledons</taxon>
        <taxon>Gunneridae</taxon>
        <taxon>Pentapetalae</taxon>
        <taxon>asterids</taxon>
        <taxon>campanulids</taxon>
        <taxon>Asterales</taxon>
        <taxon>Asteraceae</taxon>
        <taxon>Asteroideae</taxon>
        <taxon>Anthemideae</taxon>
        <taxon>Artemisiinae</taxon>
        <taxon>Artemisia</taxon>
    </lineage>
</organism>
<feature type="compositionally biased region" description="Basic and acidic residues" evidence="1">
    <location>
        <begin position="196"/>
        <end position="205"/>
    </location>
</feature>
<dbReference type="AlphaFoldDB" id="A0A2U1MSU3"/>
<protein>
    <submittedName>
        <fullName evidence="2">Armadillo-type fold protein</fullName>
    </submittedName>
</protein>
<feature type="region of interest" description="Disordered" evidence="1">
    <location>
        <begin position="179"/>
        <end position="221"/>
    </location>
</feature>